<evidence type="ECO:0000256" key="2">
    <source>
        <dbReference type="ARBA" id="ARBA00005102"/>
    </source>
</evidence>
<protein>
    <recommendedName>
        <fullName evidence="8">Acyl-[acyl-carrier-protein] dehydrogenase MbtN</fullName>
    </recommendedName>
    <alternativeName>
        <fullName evidence="9">Mycobactin synthase protein N</fullName>
    </alternativeName>
</protein>
<comment type="cofactor">
    <cofactor evidence="1">
        <name>FAD</name>
        <dbReference type="ChEBI" id="CHEBI:57692"/>
    </cofactor>
</comment>
<dbReference type="EMBL" id="CAJZAH010000001">
    <property type="protein sequence ID" value="CAG9169608.1"/>
    <property type="molecule type" value="Genomic_DNA"/>
</dbReference>
<dbReference type="Pfam" id="PF02770">
    <property type="entry name" value="Acyl-CoA_dh_M"/>
    <property type="match status" value="1"/>
</dbReference>
<sequence>METPKGATRPDTAIAPRRTPWMTDELAMFQDTVRRFVERELAPNEARWADQGHIDREVWRRAGEVGLLCASIPEAYGGGGGNFAHEAVICMEMSRAVVASLGNNVHSGIVAHYLLSYGTQAQKRAWLPRMASGDMVGAIAMSEPGAGSDLKAIRTRAVREKTADGDFYRINGAKTFITNGHHADLICVVAKTDPEAGTRGVSLIVVETRDLPGFRRGRILEKIGQKSLDTAELFFDDVRVPAANLLGEREGQGFYQLMQQLPQERMIIALGAVATMQRAIELTTDYVCERKVFGQPLLELQNTRFKLAECKTAATIAATFVDDCMVRLLAGELDAATAAMAKWWCSQKNCEVIDECLQLHGGYGYMLEYPIARMYANARVSKIYGGSNEIMKELVARTL</sequence>
<dbReference type="PROSITE" id="PS00073">
    <property type="entry name" value="ACYL_COA_DH_2"/>
    <property type="match status" value="1"/>
</dbReference>
<feature type="domain" description="Acyl-CoA dehydrogenase/oxidase C-terminal" evidence="10">
    <location>
        <begin position="251"/>
        <end position="398"/>
    </location>
</feature>
<accession>A0ABM8WQ82</accession>
<dbReference type="GO" id="GO:0043958">
    <property type="term" value="F:acryloyl-CoA reductase (NADH) activity"/>
    <property type="evidence" value="ECO:0007669"/>
    <property type="project" value="UniProtKB-EC"/>
</dbReference>
<feature type="domain" description="Acyl-CoA oxidase/dehydrogenase middle" evidence="11">
    <location>
        <begin position="138"/>
        <end position="238"/>
    </location>
</feature>
<dbReference type="InterPro" id="IPR037069">
    <property type="entry name" value="AcylCoA_DH/ox_N_sf"/>
</dbReference>
<dbReference type="Pfam" id="PF00441">
    <property type="entry name" value="Acyl-CoA_dh_1"/>
    <property type="match status" value="1"/>
</dbReference>
<dbReference type="InterPro" id="IPR009100">
    <property type="entry name" value="AcylCoA_DH/oxidase_NM_dom_sf"/>
</dbReference>
<dbReference type="RefSeq" id="WP_224040702.1">
    <property type="nucleotide sequence ID" value="NZ_CAJZAH010000001.1"/>
</dbReference>
<proteinExistence type="inferred from homology"/>
<gene>
    <name evidence="13" type="primary">acrC_1</name>
    <name evidence="13" type="ORF">LMG21510_01513</name>
</gene>
<dbReference type="Gene3D" id="2.40.110.10">
    <property type="entry name" value="Butyryl-CoA Dehydrogenase, subunit A, domain 2"/>
    <property type="match status" value="1"/>
</dbReference>
<keyword evidence="5" id="KW-0274">FAD</keyword>
<evidence type="ECO:0000256" key="7">
    <source>
        <dbReference type="ARBA" id="ARBA00037085"/>
    </source>
</evidence>
<evidence type="ECO:0000313" key="13">
    <source>
        <dbReference type="EMBL" id="CAG9169608.1"/>
    </source>
</evidence>
<evidence type="ECO:0000256" key="8">
    <source>
        <dbReference type="ARBA" id="ARBA00040394"/>
    </source>
</evidence>
<name>A0ABM8WQ82_9BURK</name>
<comment type="pathway">
    <text evidence="2">Siderophore biosynthesis; mycobactin biosynthesis.</text>
</comment>
<dbReference type="InterPro" id="IPR006091">
    <property type="entry name" value="Acyl-CoA_Oxase/DH_mid-dom"/>
</dbReference>
<evidence type="ECO:0000256" key="5">
    <source>
        <dbReference type="ARBA" id="ARBA00022827"/>
    </source>
</evidence>
<dbReference type="Gene3D" id="1.20.140.10">
    <property type="entry name" value="Butyryl-CoA Dehydrogenase, subunit A, domain 3"/>
    <property type="match status" value="1"/>
</dbReference>
<dbReference type="Pfam" id="PF02771">
    <property type="entry name" value="Acyl-CoA_dh_N"/>
    <property type="match status" value="1"/>
</dbReference>
<feature type="domain" description="Acyl-CoA dehydrogenase/oxidase N-terminal" evidence="12">
    <location>
        <begin position="23"/>
        <end position="134"/>
    </location>
</feature>
<dbReference type="Gene3D" id="1.10.540.10">
    <property type="entry name" value="Acyl-CoA dehydrogenase/oxidase, N-terminal domain"/>
    <property type="match status" value="1"/>
</dbReference>
<comment type="similarity">
    <text evidence="3">Belongs to the acyl-CoA dehydrogenase family.</text>
</comment>
<dbReference type="SUPFAM" id="SSF56645">
    <property type="entry name" value="Acyl-CoA dehydrogenase NM domain-like"/>
    <property type="match status" value="1"/>
</dbReference>
<dbReference type="PANTHER" id="PTHR48083">
    <property type="entry name" value="MEDIUM-CHAIN SPECIFIC ACYL-COA DEHYDROGENASE, MITOCHONDRIAL-RELATED"/>
    <property type="match status" value="1"/>
</dbReference>
<keyword evidence="6 13" id="KW-0560">Oxidoreductase</keyword>
<evidence type="ECO:0000313" key="14">
    <source>
        <dbReference type="Proteomes" id="UP000721236"/>
    </source>
</evidence>
<evidence type="ECO:0000256" key="1">
    <source>
        <dbReference type="ARBA" id="ARBA00001974"/>
    </source>
</evidence>
<dbReference type="InterPro" id="IPR036250">
    <property type="entry name" value="AcylCo_DH-like_C"/>
</dbReference>
<evidence type="ECO:0000256" key="4">
    <source>
        <dbReference type="ARBA" id="ARBA00022630"/>
    </source>
</evidence>
<evidence type="ECO:0000259" key="12">
    <source>
        <dbReference type="Pfam" id="PF02771"/>
    </source>
</evidence>
<keyword evidence="4" id="KW-0285">Flavoprotein</keyword>
<dbReference type="InterPro" id="IPR009075">
    <property type="entry name" value="AcylCo_DH/oxidase_C"/>
</dbReference>
<comment type="caution">
    <text evidence="13">The sequence shown here is derived from an EMBL/GenBank/DDBJ whole genome shotgun (WGS) entry which is preliminary data.</text>
</comment>
<evidence type="ECO:0000259" key="11">
    <source>
        <dbReference type="Pfam" id="PF02770"/>
    </source>
</evidence>
<keyword evidence="14" id="KW-1185">Reference proteome</keyword>
<dbReference type="InterPro" id="IPR050741">
    <property type="entry name" value="Acyl-CoA_dehydrogenase"/>
</dbReference>
<evidence type="ECO:0000256" key="3">
    <source>
        <dbReference type="ARBA" id="ARBA00009347"/>
    </source>
</evidence>
<dbReference type="Proteomes" id="UP000721236">
    <property type="component" value="Unassembled WGS sequence"/>
</dbReference>
<organism evidence="13 14">
    <name type="scientific">Cupriavidus respiraculi</name>
    <dbReference type="NCBI Taxonomy" id="195930"/>
    <lineage>
        <taxon>Bacteria</taxon>
        <taxon>Pseudomonadati</taxon>
        <taxon>Pseudomonadota</taxon>
        <taxon>Betaproteobacteria</taxon>
        <taxon>Burkholderiales</taxon>
        <taxon>Burkholderiaceae</taxon>
        <taxon>Cupriavidus</taxon>
    </lineage>
</organism>
<dbReference type="InterPro" id="IPR006089">
    <property type="entry name" value="Acyl-CoA_DH_CS"/>
</dbReference>
<dbReference type="SUPFAM" id="SSF47203">
    <property type="entry name" value="Acyl-CoA dehydrogenase C-terminal domain-like"/>
    <property type="match status" value="1"/>
</dbReference>
<dbReference type="InterPro" id="IPR013786">
    <property type="entry name" value="AcylCoA_DH/ox_N"/>
</dbReference>
<reference evidence="13 14" key="1">
    <citation type="submission" date="2021-08" db="EMBL/GenBank/DDBJ databases">
        <authorList>
            <person name="Peeters C."/>
        </authorList>
    </citation>
    <scope>NUCLEOTIDE SEQUENCE [LARGE SCALE GENOMIC DNA]</scope>
    <source>
        <strain evidence="13 14">LMG 21510</strain>
    </source>
</reference>
<dbReference type="InterPro" id="IPR046373">
    <property type="entry name" value="Acyl-CoA_Oxase/DH_mid-dom_sf"/>
</dbReference>
<evidence type="ECO:0000256" key="6">
    <source>
        <dbReference type="ARBA" id="ARBA00023002"/>
    </source>
</evidence>
<comment type="function">
    <text evidence="7">Catalyzes the dehydrogenation at the alpha-beta position of ACP-bound acyl chains. This results in the introduction of a double bond in the lipidic chain, which is further transferred to the epsilon-amino group of lysine residue in the mycobactin core by MbtK.</text>
</comment>
<dbReference type="PANTHER" id="PTHR48083:SF20">
    <property type="entry name" value="LONG-CHAIN SPECIFIC ACYL-COA DEHYDROGENASE, MITOCHONDRIAL"/>
    <property type="match status" value="1"/>
</dbReference>
<evidence type="ECO:0000256" key="9">
    <source>
        <dbReference type="ARBA" id="ARBA00042660"/>
    </source>
</evidence>
<dbReference type="PROSITE" id="PS00072">
    <property type="entry name" value="ACYL_COA_DH_1"/>
    <property type="match status" value="1"/>
</dbReference>
<evidence type="ECO:0000259" key="10">
    <source>
        <dbReference type="Pfam" id="PF00441"/>
    </source>
</evidence>